<feature type="transmembrane region" description="Helical" evidence="3">
    <location>
        <begin position="422"/>
        <end position="440"/>
    </location>
</feature>
<feature type="transmembrane region" description="Helical" evidence="3">
    <location>
        <begin position="314"/>
        <end position="338"/>
    </location>
</feature>
<dbReference type="PANTHER" id="PTHR22550">
    <property type="entry name" value="SPORE GERMINATION PROTEIN"/>
    <property type="match status" value="1"/>
</dbReference>
<keyword evidence="3" id="KW-0812">Transmembrane</keyword>
<dbReference type="GO" id="GO:0009847">
    <property type="term" value="P:spore germination"/>
    <property type="evidence" value="ECO:0007669"/>
    <property type="project" value="InterPro"/>
</dbReference>
<dbReference type="PIRSF" id="PIRSF005690">
    <property type="entry name" value="GerBA"/>
    <property type="match status" value="1"/>
</dbReference>
<dbReference type="Pfam" id="PF03323">
    <property type="entry name" value="GerA"/>
    <property type="match status" value="1"/>
</dbReference>
<dbReference type="InterPro" id="IPR004995">
    <property type="entry name" value="Spore_Ger"/>
</dbReference>
<evidence type="ECO:0000313" key="5">
    <source>
        <dbReference type="Proteomes" id="UP000623681"/>
    </source>
</evidence>
<dbReference type="AlphaFoldDB" id="A0A937FK90"/>
<evidence type="ECO:0000256" key="2">
    <source>
        <dbReference type="ARBA" id="ARBA00023136"/>
    </source>
</evidence>
<gene>
    <name evidence="4" type="ORF">JK634_20030</name>
</gene>
<accession>A0A937FK90</accession>
<feature type="transmembrane region" description="Helical" evidence="3">
    <location>
        <begin position="396"/>
        <end position="416"/>
    </location>
</feature>
<feature type="transmembrane region" description="Helical" evidence="3">
    <location>
        <begin position="281"/>
        <end position="302"/>
    </location>
</feature>
<name>A0A937FK90_9CLOT</name>
<keyword evidence="2 3" id="KW-0472">Membrane</keyword>
<dbReference type="PANTHER" id="PTHR22550:SF5">
    <property type="entry name" value="LEUCINE ZIPPER PROTEIN 4"/>
    <property type="match status" value="1"/>
</dbReference>
<dbReference type="GO" id="GO:0016020">
    <property type="term" value="C:membrane"/>
    <property type="evidence" value="ECO:0007669"/>
    <property type="project" value="InterPro"/>
</dbReference>
<organism evidence="4 5">
    <name type="scientific">Clostridium paridis</name>
    <dbReference type="NCBI Taxonomy" id="2803863"/>
    <lineage>
        <taxon>Bacteria</taxon>
        <taxon>Bacillati</taxon>
        <taxon>Bacillota</taxon>
        <taxon>Clostridia</taxon>
        <taxon>Eubacteriales</taxon>
        <taxon>Clostridiaceae</taxon>
        <taxon>Clostridium</taxon>
    </lineage>
</organism>
<keyword evidence="5" id="KW-1185">Reference proteome</keyword>
<comment type="caution">
    <text evidence="4">The sequence shown here is derived from an EMBL/GenBank/DDBJ whole genome shotgun (WGS) entry which is preliminary data.</text>
</comment>
<comment type="similarity">
    <text evidence="1">Belongs to the GerABKA family.</text>
</comment>
<protein>
    <submittedName>
        <fullName evidence="4">Spore germination protein</fullName>
    </submittedName>
</protein>
<evidence type="ECO:0000256" key="3">
    <source>
        <dbReference type="SAM" id="Phobius"/>
    </source>
</evidence>
<dbReference type="RefSeq" id="WP_202769543.1">
    <property type="nucleotide sequence ID" value="NZ_JAESWA010000029.1"/>
</dbReference>
<evidence type="ECO:0000313" key="4">
    <source>
        <dbReference type="EMBL" id="MBL4934083.1"/>
    </source>
</evidence>
<feature type="transmembrane region" description="Helical" evidence="3">
    <location>
        <begin position="370"/>
        <end position="389"/>
    </location>
</feature>
<dbReference type="EMBL" id="JAESWA010000029">
    <property type="protein sequence ID" value="MBL4934083.1"/>
    <property type="molecule type" value="Genomic_DNA"/>
</dbReference>
<reference evidence="4" key="1">
    <citation type="submission" date="2021-01" db="EMBL/GenBank/DDBJ databases">
        <title>Genome public.</title>
        <authorList>
            <person name="Liu C."/>
            <person name="Sun Q."/>
        </authorList>
    </citation>
    <scope>NUCLEOTIDE SEQUENCE</scope>
    <source>
        <strain evidence="4">YIM B02565</strain>
    </source>
</reference>
<keyword evidence="3" id="KW-1133">Transmembrane helix</keyword>
<evidence type="ECO:0000256" key="1">
    <source>
        <dbReference type="ARBA" id="ARBA00005278"/>
    </source>
</evidence>
<sequence length="471" mass="52741">MDNIKVNDIKNRLANIYDIKYRDIRNDKGNITLIYVDSLCDAKFISEYVIAPMMRYTQACNDIEKIKKEVIVASTVNDINSLDHAVDLILSAHVVIVFSYLNKAIYCEAKGFVKRAIDIPITETVIKGPREGFTENIQDNISAIRRRIKTQDLKIENMKIGKYSKTEIAMIYIQGSAPDNLINYVRGKINNIIEAYGENSVLSENNIEEELRCKGTAFDTIGYTEKPDIISSKIMEGRVAILTDGTSFAITAPYFFIENFQTTDDYTLNKFSANLGRILRWFSFLLATLIPGLYLSLITYHFKLVPTIFLYRIAIFRAGVPVPTVVELVYMIVFFQIIREAGVRLPQPIGPTLSIVGALILGEAAVNSGLASQVTVVVVAITAIASYLIPSMQAGVFMWNLVIIGFSSLLGLPGFYMGVTIFISHLASLTSCGYPYLYPLGTLKRLKYKDVIFRGDLKNISSDILPREEKS</sequence>
<dbReference type="InterPro" id="IPR050768">
    <property type="entry name" value="UPF0353/GerABKA_families"/>
</dbReference>
<dbReference type="Proteomes" id="UP000623681">
    <property type="component" value="Unassembled WGS sequence"/>
</dbReference>
<proteinExistence type="inferred from homology"/>